<name>A0A0F9PPC8_9ZZZZ</name>
<accession>A0A0F9PPC8</accession>
<comment type="caution">
    <text evidence="1">The sequence shown here is derived from an EMBL/GenBank/DDBJ whole genome shotgun (WGS) entry which is preliminary data.</text>
</comment>
<dbReference type="EMBL" id="LAZR01006060">
    <property type="protein sequence ID" value="KKM95037.1"/>
    <property type="molecule type" value="Genomic_DNA"/>
</dbReference>
<reference evidence="1" key="1">
    <citation type="journal article" date="2015" name="Nature">
        <title>Complex archaea that bridge the gap between prokaryotes and eukaryotes.</title>
        <authorList>
            <person name="Spang A."/>
            <person name="Saw J.H."/>
            <person name="Jorgensen S.L."/>
            <person name="Zaremba-Niedzwiedzka K."/>
            <person name="Martijn J."/>
            <person name="Lind A.E."/>
            <person name="van Eijk R."/>
            <person name="Schleper C."/>
            <person name="Guy L."/>
            <person name="Ettema T.J."/>
        </authorList>
    </citation>
    <scope>NUCLEOTIDE SEQUENCE</scope>
</reference>
<dbReference type="AlphaFoldDB" id="A0A0F9PPC8"/>
<protein>
    <submittedName>
        <fullName evidence="1">Uncharacterized protein</fullName>
    </submittedName>
</protein>
<sequence length="75" mass="8797">MTDVEMLRDMSRIVEHRDEELTLIQVEIVKQCERLADRIEALRLTEEDVDLLLNNTTPFSLELADLGNRLKEFLP</sequence>
<organism evidence="1">
    <name type="scientific">marine sediment metagenome</name>
    <dbReference type="NCBI Taxonomy" id="412755"/>
    <lineage>
        <taxon>unclassified sequences</taxon>
        <taxon>metagenomes</taxon>
        <taxon>ecological metagenomes</taxon>
    </lineage>
</organism>
<gene>
    <name evidence="1" type="ORF">LCGC14_1192210</name>
</gene>
<proteinExistence type="predicted"/>
<evidence type="ECO:0000313" key="1">
    <source>
        <dbReference type="EMBL" id="KKM95037.1"/>
    </source>
</evidence>